<dbReference type="EMBL" id="AWFB01000022">
    <property type="protein sequence ID" value="RAN33326.1"/>
    <property type="molecule type" value="Genomic_DNA"/>
</dbReference>
<dbReference type="STRING" id="1280941.HY2_13280"/>
<accession>A0A062TZ88</accession>
<dbReference type="InterPro" id="IPR038282">
    <property type="entry name" value="DUF2267_sf"/>
</dbReference>
<dbReference type="InterPro" id="IPR018727">
    <property type="entry name" value="DUF2267"/>
</dbReference>
<dbReference type="Proteomes" id="UP000249123">
    <property type="component" value="Unassembled WGS sequence"/>
</dbReference>
<evidence type="ECO:0000313" key="2">
    <source>
        <dbReference type="Proteomes" id="UP000249123"/>
    </source>
</evidence>
<dbReference type="eggNOG" id="COG5502">
    <property type="taxonomic scope" value="Bacteria"/>
</dbReference>
<dbReference type="AlphaFoldDB" id="A0A062TZ88"/>
<reference evidence="1 2" key="1">
    <citation type="submission" date="2013-04" db="EMBL/GenBank/DDBJ databases">
        <title>Hyphomonas sp. T24B3 Genome Sequencing.</title>
        <authorList>
            <person name="Lai Q."/>
            <person name="Shao Z."/>
        </authorList>
    </citation>
    <scope>NUCLEOTIDE SEQUENCE [LARGE SCALE GENOMIC DNA]</scope>
    <source>
        <strain evidence="1 2">T24B3</strain>
    </source>
</reference>
<gene>
    <name evidence="1" type="ORF">HY3_13350</name>
</gene>
<dbReference type="Gene3D" id="1.10.490.110">
    <property type="entry name" value="Uncharacterized conserved protein DUF2267"/>
    <property type="match status" value="1"/>
</dbReference>
<proteinExistence type="predicted"/>
<name>A0A062TZ88_9PROT</name>
<dbReference type="Pfam" id="PF10025">
    <property type="entry name" value="DUF2267"/>
    <property type="match status" value="1"/>
</dbReference>
<organism evidence="1 2">
    <name type="scientific">Hyphomonas pacifica</name>
    <dbReference type="NCBI Taxonomy" id="1280941"/>
    <lineage>
        <taxon>Bacteria</taxon>
        <taxon>Pseudomonadati</taxon>
        <taxon>Pseudomonadota</taxon>
        <taxon>Alphaproteobacteria</taxon>
        <taxon>Hyphomonadales</taxon>
        <taxon>Hyphomonadaceae</taxon>
        <taxon>Hyphomonas</taxon>
    </lineage>
</organism>
<accession>A0A328JWN3</accession>
<sequence>MPVPPEYLRVGEFFTDFLLRVKAECMLTSRHQAYTCMQAVITVFRRRLTPEQVIRFVQILPPVVGTILVDGWTPEEFTTRWGSRENLTAEVRRFRHDHNLSTDSTITDVAKAIRATIGDEALDSFLADLGPDAQAYWRI</sequence>
<evidence type="ECO:0000313" key="1">
    <source>
        <dbReference type="EMBL" id="RAN33326.1"/>
    </source>
</evidence>
<dbReference type="OrthoDB" id="20942at2"/>
<comment type="caution">
    <text evidence="1">The sequence shown here is derived from an EMBL/GenBank/DDBJ whole genome shotgun (WGS) entry which is preliminary data.</text>
</comment>
<keyword evidence="2" id="KW-1185">Reference proteome</keyword>
<protein>
    <submittedName>
        <fullName evidence="1">Uncharacterized protein</fullName>
    </submittedName>
</protein>
<dbReference type="RefSeq" id="WP_034826541.1">
    <property type="nucleotide sequence ID" value="NZ_AWFA01000022.1"/>
</dbReference>